<name>A0A238X5B8_9RHOB</name>
<dbReference type="EMBL" id="FZNN01000009">
    <property type="protein sequence ID" value="SNR54235.1"/>
    <property type="molecule type" value="Genomic_DNA"/>
</dbReference>
<accession>A0A238X5B8</accession>
<evidence type="ECO:0000313" key="1">
    <source>
        <dbReference type="EMBL" id="SNR54235.1"/>
    </source>
</evidence>
<sequence length="52" mass="5911">MEVRCFLASLYGSRDSGVCTNVWRMRHLFVAIFFSIVCSLCDYSVQGSPNFP</sequence>
<keyword evidence="2" id="KW-1185">Reference proteome</keyword>
<proteinExistence type="predicted"/>
<protein>
    <submittedName>
        <fullName evidence="1">Uncharacterized protein</fullName>
    </submittedName>
</protein>
<gene>
    <name evidence="1" type="ORF">SAMN06265370_10998</name>
</gene>
<evidence type="ECO:0000313" key="2">
    <source>
        <dbReference type="Proteomes" id="UP000198417"/>
    </source>
</evidence>
<dbReference type="AlphaFoldDB" id="A0A238X5B8"/>
<reference evidence="1 2" key="1">
    <citation type="submission" date="2017-06" db="EMBL/GenBank/DDBJ databases">
        <authorList>
            <person name="Kim H.J."/>
            <person name="Triplett B.A."/>
        </authorList>
    </citation>
    <scope>NUCLEOTIDE SEQUENCE [LARGE SCALE GENOMIC DNA]</scope>
    <source>
        <strain evidence="1 2">DSM 29052</strain>
    </source>
</reference>
<organism evidence="1 2">
    <name type="scientific">Puniceibacterium sediminis</name>
    <dbReference type="NCBI Taxonomy" id="1608407"/>
    <lineage>
        <taxon>Bacteria</taxon>
        <taxon>Pseudomonadati</taxon>
        <taxon>Pseudomonadota</taxon>
        <taxon>Alphaproteobacteria</taxon>
        <taxon>Rhodobacterales</taxon>
        <taxon>Paracoccaceae</taxon>
        <taxon>Puniceibacterium</taxon>
    </lineage>
</organism>
<dbReference type="Proteomes" id="UP000198417">
    <property type="component" value="Unassembled WGS sequence"/>
</dbReference>